<dbReference type="Proteomes" id="UP000032142">
    <property type="component" value="Unassembled WGS sequence"/>
</dbReference>
<keyword evidence="2" id="KW-1185">Reference proteome</keyword>
<dbReference type="EMBL" id="KN435864">
    <property type="protein sequence ID" value="KHG26285.1"/>
    <property type="molecule type" value="Genomic_DNA"/>
</dbReference>
<evidence type="ECO:0000313" key="1">
    <source>
        <dbReference type="EMBL" id="KHG26285.1"/>
    </source>
</evidence>
<protein>
    <submittedName>
        <fullName evidence="1">Uncharacterized protein</fullName>
    </submittedName>
</protein>
<gene>
    <name evidence="1" type="ORF">F383_32437</name>
</gene>
<dbReference type="AlphaFoldDB" id="A0A0B0PMT9"/>
<sequence>MMNMILILYKAVDDGQYSF</sequence>
<proteinExistence type="predicted"/>
<accession>A0A0B0PMT9</accession>
<evidence type="ECO:0000313" key="2">
    <source>
        <dbReference type="Proteomes" id="UP000032142"/>
    </source>
</evidence>
<name>A0A0B0PMT9_GOSAR</name>
<reference evidence="2" key="1">
    <citation type="submission" date="2014-09" db="EMBL/GenBank/DDBJ databases">
        <authorList>
            <person name="Mudge J."/>
            <person name="Ramaraj T."/>
            <person name="Lindquist I.E."/>
            <person name="Bharti A.K."/>
            <person name="Sundararajan A."/>
            <person name="Cameron C.T."/>
            <person name="Woodward J.E."/>
            <person name="May G.D."/>
            <person name="Brubaker C."/>
            <person name="Broadhvest J."/>
            <person name="Wilkins T.A."/>
        </authorList>
    </citation>
    <scope>NUCLEOTIDE SEQUENCE</scope>
    <source>
        <strain evidence="2">cv. AKA8401</strain>
    </source>
</reference>
<organism evidence="1 2">
    <name type="scientific">Gossypium arboreum</name>
    <name type="common">Tree cotton</name>
    <name type="synonym">Gossypium nanking</name>
    <dbReference type="NCBI Taxonomy" id="29729"/>
    <lineage>
        <taxon>Eukaryota</taxon>
        <taxon>Viridiplantae</taxon>
        <taxon>Streptophyta</taxon>
        <taxon>Embryophyta</taxon>
        <taxon>Tracheophyta</taxon>
        <taxon>Spermatophyta</taxon>
        <taxon>Magnoliopsida</taxon>
        <taxon>eudicotyledons</taxon>
        <taxon>Gunneridae</taxon>
        <taxon>Pentapetalae</taxon>
        <taxon>rosids</taxon>
        <taxon>malvids</taxon>
        <taxon>Malvales</taxon>
        <taxon>Malvaceae</taxon>
        <taxon>Malvoideae</taxon>
        <taxon>Gossypium</taxon>
    </lineage>
</organism>